<feature type="transmembrane region" description="Helical" evidence="1">
    <location>
        <begin position="258"/>
        <end position="275"/>
    </location>
</feature>
<name>A0ABR2IGS1_9PEZI</name>
<keyword evidence="1" id="KW-0812">Transmembrane</keyword>
<evidence type="ECO:0000256" key="1">
    <source>
        <dbReference type="SAM" id="Phobius"/>
    </source>
</evidence>
<proteinExistence type="predicted"/>
<sequence length="277" mass="29965">MPDNTNKPDDFQCTFHNRKWDWHRLYCLFGDRPRLRWQFAICLVIIVTGVMVIGIVATASYFATGYAIFSKVSGNKDKSEEMPLPAVDVTLNNSVNNDVDSQRAGPFVTSQNPASITMCDSDIHGCQSFGILDICCASPTSCYRTTFSPSGVYCCDNSTTNCEPGPVRPPVCATGLTQCDWAVGGGCCPNQTDCSIFGCLSYDVPTAMAQSGLSPEDTAVVTVTPNVTTYKLGEIVWSSSGSSRAISNPLFRPTSPQVALISAFVSVFVIIRRLLLC</sequence>
<keyword evidence="3" id="KW-1185">Reference proteome</keyword>
<evidence type="ECO:0000313" key="2">
    <source>
        <dbReference type="EMBL" id="KAK8862521.1"/>
    </source>
</evidence>
<comment type="caution">
    <text evidence="2">The sequence shown here is derived from an EMBL/GenBank/DDBJ whole genome shotgun (WGS) entry which is preliminary data.</text>
</comment>
<keyword evidence="1" id="KW-1133">Transmembrane helix</keyword>
<reference evidence="2 3" key="1">
    <citation type="journal article" date="2024" name="IMA Fungus">
        <title>Apiospora arundinis, a panoply of carbohydrate-active enzymes and secondary metabolites.</title>
        <authorList>
            <person name="Sorensen T."/>
            <person name="Petersen C."/>
            <person name="Muurmann A.T."/>
            <person name="Christiansen J.V."/>
            <person name="Brundto M.L."/>
            <person name="Overgaard C.K."/>
            <person name="Boysen A.T."/>
            <person name="Wollenberg R.D."/>
            <person name="Larsen T.O."/>
            <person name="Sorensen J.L."/>
            <person name="Nielsen K.L."/>
            <person name="Sondergaard T.E."/>
        </authorList>
    </citation>
    <scope>NUCLEOTIDE SEQUENCE [LARGE SCALE GENOMIC DNA]</scope>
    <source>
        <strain evidence="2 3">AAU 773</strain>
    </source>
</reference>
<feature type="transmembrane region" description="Helical" evidence="1">
    <location>
        <begin position="39"/>
        <end position="63"/>
    </location>
</feature>
<organism evidence="2 3">
    <name type="scientific">Apiospora arundinis</name>
    <dbReference type="NCBI Taxonomy" id="335852"/>
    <lineage>
        <taxon>Eukaryota</taxon>
        <taxon>Fungi</taxon>
        <taxon>Dikarya</taxon>
        <taxon>Ascomycota</taxon>
        <taxon>Pezizomycotina</taxon>
        <taxon>Sordariomycetes</taxon>
        <taxon>Xylariomycetidae</taxon>
        <taxon>Amphisphaeriales</taxon>
        <taxon>Apiosporaceae</taxon>
        <taxon>Apiospora</taxon>
    </lineage>
</organism>
<keyword evidence="1" id="KW-0472">Membrane</keyword>
<dbReference type="EMBL" id="JAPCWZ010000005">
    <property type="protein sequence ID" value="KAK8862521.1"/>
    <property type="molecule type" value="Genomic_DNA"/>
</dbReference>
<gene>
    <name evidence="2" type="ORF">PGQ11_008756</name>
</gene>
<accession>A0ABR2IGS1</accession>
<protein>
    <submittedName>
        <fullName evidence="2">Uncharacterized protein</fullName>
    </submittedName>
</protein>
<dbReference type="Proteomes" id="UP001390339">
    <property type="component" value="Unassembled WGS sequence"/>
</dbReference>
<evidence type="ECO:0000313" key="3">
    <source>
        <dbReference type="Proteomes" id="UP001390339"/>
    </source>
</evidence>